<protein>
    <submittedName>
        <fullName evidence="1">Uncharacterized protein</fullName>
    </submittedName>
</protein>
<evidence type="ECO:0000313" key="1">
    <source>
        <dbReference type="EMBL" id="DAD57296.1"/>
    </source>
</evidence>
<name>A0A8S5L5M4_9VIRU</name>
<sequence>MNYLYYNENNDLRCNARKIETSVFSSFNNSIIDLLSGKYLIAIDISANLSESFYDAIDKSTDTFTDSPFSIFIKIGTSIQSFTIGQYTPVNIHVTRLVEVDKSEKVSITTNSQDLKNINIHVTTERV</sequence>
<accession>A0A8S5L5M4</accession>
<proteinExistence type="predicted"/>
<reference evidence="1" key="1">
    <citation type="journal article" date="2021" name="Proc. Natl. Acad. Sci. U.S.A.">
        <title>A Catalog of Tens of Thousands of Viruses from Human Metagenomes Reveals Hidden Associations with Chronic Diseases.</title>
        <authorList>
            <person name="Tisza M.J."/>
            <person name="Buck C.B."/>
        </authorList>
    </citation>
    <scope>NUCLEOTIDE SEQUENCE</scope>
    <source>
        <strain evidence="1">CtWXX4</strain>
    </source>
</reference>
<organism evidence="1">
    <name type="scientific">MELD virus sp</name>
    <dbReference type="NCBI Taxonomy" id="2834287"/>
    <lineage>
        <taxon>Viruses</taxon>
    </lineage>
</organism>
<dbReference type="EMBL" id="BK059146">
    <property type="protein sequence ID" value="DAD57296.1"/>
    <property type="molecule type" value="Genomic_DNA"/>
</dbReference>